<evidence type="ECO:0000313" key="10">
    <source>
        <dbReference type="Proteomes" id="UP000284219"/>
    </source>
</evidence>
<evidence type="ECO:0000256" key="1">
    <source>
        <dbReference type="ARBA" id="ARBA00022448"/>
    </source>
</evidence>
<evidence type="ECO:0000256" key="4">
    <source>
        <dbReference type="ARBA" id="ARBA00022989"/>
    </source>
</evidence>
<accession>A0A419SGW1</accession>
<feature type="transmembrane region" description="Helical" evidence="8">
    <location>
        <begin position="77"/>
        <end position="98"/>
    </location>
</feature>
<evidence type="ECO:0000256" key="3">
    <source>
        <dbReference type="ARBA" id="ARBA00022692"/>
    </source>
</evidence>
<comment type="subcellular location">
    <subcellularLocation>
        <location evidence="8">Cell membrane</location>
        <topology evidence="8">Multi-pass membrane protein</topology>
    </subcellularLocation>
</comment>
<evidence type="ECO:0000256" key="5">
    <source>
        <dbReference type="ARBA" id="ARBA00023065"/>
    </source>
</evidence>
<keyword evidence="3 8" id="KW-0812">Transmembrane</keyword>
<sequence>MEWDIVQWGQFYTVLMIGLALGMDAFSMGLGMGIMGIRLKTIAKISLIIGFFHILMPLLGIAGGIFLSTFIGDIATLIGGVFLCFLGANMLWGSFFRAEQESQIFQTGGFGLIIFALIVSLDALSVGFSFGLFDVDMTLAVLVFGAMGMIMAAAGLLLGKKLGDRISSHYGEAMGGAILLAFGLKFLL</sequence>
<comment type="caution">
    <text evidence="9">The sequence shown here is derived from an EMBL/GenBank/DDBJ whole genome shotgun (WGS) entry which is preliminary data.</text>
</comment>
<dbReference type="InterPro" id="IPR022929">
    <property type="entry name" value="Put_MntP"/>
</dbReference>
<dbReference type="GO" id="GO:0005886">
    <property type="term" value="C:plasma membrane"/>
    <property type="evidence" value="ECO:0007669"/>
    <property type="project" value="UniProtKB-SubCell"/>
</dbReference>
<evidence type="ECO:0000313" key="9">
    <source>
        <dbReference type="EMBL" id="RKD23051.1"/>
    </source>
</evidence>
<organism evidence="9 10">
    <name type="scientific">Ammoniphilus oxalaticus</name>
    <dbReference type="NCBI Taxonomy" id="66863"/>
    <lineage>
        <taxon>Bacteria</taxon>
        <taxon>Bacillati</taxon>
        <taxon>Bacillota</taxon>
        <taxon>Bacilli</taxon>
        <taxon>Bacillales</taxon>
        <taxon>Paenibacillaceae</taxon>
        <taxon>Aneurinibacillus group</taxon>
        <taxon>Ammoniphilus</taxon>
    </lineage>
</organism>
<dbReference type="GO" id="GO:0005384">
    <property type="term" value="F:manganese ion transmembrane transporter activity"/>
    <property type="evidence" value="ECO:0007669"/>
    <property type="project" value="UniProtKB-UniRule"/>
</dbReference>
<dbReference type="EMBL" id="MCHY01000009">
    <property type="protein sequence ID" value="RKD23051.1"/>
    <property type="molecule type" value="Genomic_DNA"/>
</dbReference>
<dbReference type="OrthoDB" id="1679700at2"/>
<keyword evidence="5 8" id="KW-0406">Ion transport</keyword>
<dbReference type="PANTHER" id="PTHR35529">
    <property type="entry name" value="MANGANESE EFFLUX PUMP MNTP-RELATED"/>
    <property type="match status" value="1"/>
</dbReference>
<reference evidence="9 10" key="1">
    <citation type="submission" date="2016-08" db="EMBL/GenBank/DDBJ databases">
        <title>Novel Firmicute Genomes.</title>
        <authorList>
            <person name="Poppleton D.I."/>
            <person name="Gribaldo S."/>
        </authorList>
    </citation>
    <scope>NUCLEOTIDE SEQUENCE [LARGE SCALE GENOMIC DNA]</scope>
    <source>
        <strain evidence="9 10">RAOx-1</strain>
    </source>
</reference>
<keyword evidence="1 8" id="KW-0813">Transport</keyword>
<dbReference type="InterPro" id="IPR003810">
    <property type="entry name" value="Mntp/YtaF"/>
</dbReference>
<dbReference type="AlphaFoldDB" id="A0A419SGW1"/>
<name>A0A419SGW1_9BACL</name>
<evidence type="ECO:0000256" key="2">
    <source>
        <dbReference type="ARBA" id="ARBA00022475"/>
    </source>
</evidence>
<keyword evidence="10" id="KW-1185">Reference proteome</keyword>
<evidence type="ECO:0000256" key="6">
    <source>
        <dbReference type="ARBA" id="ARBA00023136"/>
    </source>
</evidence>
<keyword evidence="4 8" id="KW-1133">Transmembrane helix</keyword>
<dbReference type="Pfam" id="PF02659">
    <property type="entry name" value="Mntp"/>
    <property type="match status" value="1"/>
</dbReference>
<evidence type="ECO:0000256" key="8">
    <source>
        <dbReference type="HAMAP-Rule" id="MF_01521"/>
    </source>
</evidence>
<protein>
    <recommendedName>
        <fullName evidence="8">Putative manganese efflux pump MntP</fullName>
    </recommendedName>
</protein>
<comment type="function">
    <text evidence="8">Probably functions as a manganese efflux pump.</text>
</comment>
<feature type="transmembrane region" description="Helical" evidence="8">
    <location>
        <begin position="12"/>
        <end position="35"/>
    </location>
</feature>
<keyword evidence="2 8" id="KW-1003">Cell membrane</keyword>
<evidence type="ECO:0000256" key="7">
    <source>
        <dbReference type="ARBA" id="ARBA00023211"/>
    </source>
</evidence>
<dbReference type="Proteomes" id="UP000284219">
    <property type="component" value="Unassembled WGS sequence"/>
</dbReference>
<keyword evidence="6 8" id="KW-0472">Membrane</keyword>
<proteinExistence type="inferred from homology"/>
<comment type="similarity">
    <text evidence="8">Belongs to the MntP (TC 9.B.29) family.</text>
</comment>
<dbReference type="HAMAP" id="MF_01521">
    <property type="entry name" value="MntP_pump"/>
    <property type="match status" value="1"/>
</dbReference>
<feature type="transmembrane region" description="Helical" evidence="8">
    <location>
        <begin position="110"/>
        <end position="133"/>
    </location>
</feature>
<gene>
    <name evidence="8" type="primary">mntP</name>
    <name evidence="9" type="ORF">BEP19_12560</name>
</gene>
<feature type="transmembrane region" description="Helical" evidence="8">
    <location>
        <begin position="139"/>
        <end position="158"/>
    </location>
</feature>
<keyword evidence="7 8" id="KW-0464">Manganese</keyword>
<dbReference type="PANTHER" id="PTHR35529:SF1">
    <property type="entry name" value="MANGANESE EFFLUX PUMP MNTP-RELATED"/>
    <property type="match status" value="1"/>
</dbReference>
<dbReference type="RefSeq" id="WP_120190541.1">
    <property type="nucleotide sequence ID" value="NZ_MCHY01000009.1"/>
</dbReference>
<feature type="transmembrane region" description="Helical" evidence="8">
    <location>
        <begin position="47"/>
        <end position="71"/>
    </location>
</feature>